<keyword evidence="1" id="KW-1133">Transmembrane helix</keyword>
<evidence type="ECO:0000313" key="3">
    <source>
        <dbReference type="EnsemblPlants" id="KRH39951"/>
    </source>
</evidence>
<dbReference type="PaxDb" id="3847-GLYMA09G36443.1"/>
<organism evidence="2">
    <name type="scientific">Glycine max</name>
    <name type="common">Soybean</name>
    <name type="synonym">Glycine hispida</name>
    <dbReference type="NCBI Taxonomy" id="3847"/>
    <lineage>
        <taxon>Eukaryota</taxon>
        <taxon>Viridiplantae</taxon>
        <taxon>Streptophyta</taxon>
        <taxon>Embryophyta</taxon>
        <taxon>Tracheophyta</taxon>
        <taxon>Spermatophyta</taxon>
        <taxon>Magnoliopsida</taxon>
        <taxon>eudicotyledons</taxon>
        <taxon>Gunneridae</taxon>
        <taxon>Pentapetalae</taxon>
        <taxon>rosids</taxon>
        <taxon>fabids</taxon>
        <taxon>Fabales</taxon>
        <taxon>Fabaceae</taxon>
        <taxon>Papilionoideae</taxon>
        <taxon>50 kb inversion clade</taxon>
        <taxon>NPAAA clade</taxon>
        <taxon>indigoferoid/millettioid clade</taxon>
        <taxon>Phaseoleae</taxon>
        <taxon>Glycine</taxon>
        <taxon>Glycine subgen. Soja</taxon>
    </lineage>
</organism>
<gene>
    <name evidence="2" type="ORF">GLYMA_09G230100</name>
</gene>
<keyword evidence="1" id="KW-0472">Membrane</keyword>
<sequence length="72" mass="8971">MWLLHLYCSIFFRIVYFMHFLCLYHCLSLLDVYLYIACHLLLLYPLLFLFMCYKYLKLVSGLLNFDVWFCFF</sequence>
<evidence type="ECO:0000256" key="1">
    <source>
        <dbReference type="SAM" id="Phobius"/>
    </source>
</evidence>
<keyword evidence="1" id="KW-0812">Transmembrane</keyword>
<dbReference type="InParanoid" id="K7LFJ7"/>
<feature type="transmembrane region" description="Helical" evidence="1">
    <location>
        <begin position="33"/>
        <end position="53"/>
    </location>
</feature>
<evidence type="ECO:0000313" key="4">
    <source>
        <dbReference type="Proteomes" id="UP000008827"/>
    </source>
</evidence>
<dbReference type="AlphaFoldDB" id="K7LFJ7"/>
<dbReference type="Gramene" id="KRH39951">
    <property type="protein sequence ID" value="KRH39951"/>
    <property type="gene ID" value="GLYMA_09G230100"/>
</dbReference>
<reference evidence="2" key="3">
    <citation type="submission" date="2018-07" db="EMBL/GenBank/DDBJ databases">
        <title>WGS assembly of Glycine max.</title>
        <authorList>
            <person name="Schmutz J."/>
            <person name="Cannon S."/>
            <person name="Schlueter J."/>
            <person name="Ma J."/>
            <person name="Mitros T."/>
            <person name="Nelson W."/>
            <person name="Hyten D."/>
            <person name="Song Q."/>
            <person name="Thelen J."/>
            <person name="Cheng J."/>
            <person name="Xu D."/>
            <person name="Hellsten U."/>
            <person name="May G."/>
            <person name="Yu Y."/>
            <person name="Sakurai T."/>
            <person name="Umezawa T."/>
            <person name="Bhattacharyya M."/>
            <person name="Sandhu D."/>
            <person name="Valliyodan B."/>
            <person name="Lindquist E."/>
            <person name="Peto M."/>
            <person name="Grant D."/>
            <person name="Shu S."/>
            <person name="Goodstein D."/>
            <person name="Barry K."/>
            <person name="Futrell-Griggs M."/>
            <person name="Abernathy B."/>
            <person name="Du J."/>
            <person name="Tian Z."/>
            <person name="Zhu L."/>
            <person name="Gill N."/>
            <person name="Joshi T."/>
            <person name="Libault M."/>
            <person name="Sethuraman A."/>
            <person name="Zhang X."/>
            <person name="Shinozaki K."/>
            <person name="Nguyen H."/>
            <person name="Wing R."/>
            <person name="Cregan P."/>
            <person name="Specht J."/>
            <person name="Grimwood J."/>
            <person name="Rokhsar D."/>
            <person name="Stacey G."/>
            <person name="Shoemaker R."/>
            <person name="Jackson S."/>
        </authorList>
    </citation>
    <scope>NUCLEOTIDE SEQUENCE</scope>
    <source>
        <tissue evidence="2">Callus</tissue>
    </source>
</reference>
<keyword evidence="4" id="KW-1185">Reference proteome</keyword>
<dbReference type="HOGENOM" id="CLU_2727277_0_0_1"/>
<evidence type="ECO:0000313" key="2">
    <source>
        <dbReference type="EMBL" id="KRH39951.1"/>
    </source>
</evidence>
<feature type="transmembrane region" description="Helical" evidence="1">
    <location>
        <begin position="7"/>
        <end position="27"/>
    </location>
</feature>
<name>K7LFJ7_SOYBN</name>
<dbReference type="EnsemblPlants" id="KRH39951">
    <property type="protein sequence ID" value="KRH39951"/>
    <property type="gene ID" value="GLYMA_09G230100"/>
</dbReference>
<protein>
    <submittedName>
        <fullName evidence="2 3">Uncharacterized protein</fullName>
    </submittedName>
</protein>
<proteinExistence type="predicted"/>
<dbReference type="EMBL" id="CM000842">
    <property type="protein sequence ID" value="KRH39951.1"/>
    <property type="molecule type" value="Genomic_DNA"/>
</dbReference>
<dbReference type="Proteomes" id="UP000008827">
    <property type="component" value="Chromosome 9"/>
</dbReference>
<accession>K7LFJ7</accession>
<reference evidence="2 3" key="1">
    <citation type="journal article" date="2010" name="Nature">
        <title>Genome sequence of the palaeopolyploid soybean.</title>
        <authorList>
            <person name="Schmutz J."/>
            <person name="Cannon S.B."/>
            <person name="Schlueter J."/>
            <person name="Ma J."/>
            <person name="Mitros T."/>
            <person name="Nelson W."/>
            <person name="Hyten D.L."/>
            <person name="Song Q."/>
            <person name="Thelen J.J."/>
            <person name="Cheng J."/>
            <person name="Xu D."/>
            <person name="Hellsten U."/>
            <person name="May G.D."/>
            <person name="Yu Y."/>
            <person name="Sakurai T."/>
            <person name="Umezawa T."/>
            <person name="Bhattacharyya M.K."/>
            <person name="Sandhu D."/>
            <person name="Valliyodan B."/>
            <person name="Lindquist E."/>
            <person name="Peto M."/>
            <person name="Grant D."/>
            <person name="Shu S."/>
            <person name="Goodstein D."/>
            <person name="Barry K."/>
            <person name="Futrell-Griggs M."/>
            <person name="Abernathy B."/>
            <person name="Du J."/>
            <person name="Tian Z."/>
            <person name="Zhu L."/>
            <person name="Gill N."/>
            <person name="Joshi T."/>
            <person name="Libault M."/>
            <person name="Sethuraman A."/>
            <person name="Zhang X.-C."/>
            <person name="Shinozaki K."/>
            <person name="Nguyen H.T."/>
            <person name="Wing R.A."/>
            <person name="Cregan P."/>
            <person name="Specht J."/>
            <person name="Grimwood J."/>
            <person name="Rokhsar D."/>
            <person name="Stacey G."/>
            <person name="Shoemaker R.C."/>
            <person name="Jackson S.A."/>
        </authorList>
    </citation>
    <scope>NUCLEOTIDE SEQUENCE [LARGE SCALE GENOMIC DNA]</scope>
    <source>
        <strain evidence="3">cv. Williams 82</strain>
        <tissue evidence="2">Callus</tissue>
    </source>
</reference>
<reference evidence="3" key="2">
    <citation type="submission" date="2018-02" db="UniProtKB">
        <authorList>
            <consortium name="EnsemblPlants"/>
        </authorList>
    </citation>
    <scope>IDENTIFICATION</scope>
    <source>
        <strain evidence="3">Williams 82</strain>
    </source>
</reference>